<protein>
    <submittedName>
        <fullName evidence="6">Uncharacterized protein</fullName>
    </submittedName>
</protein>
<dbReference type="SUPFAM" id="SSF53098">
    <property type="entry name" value="Ribonuclease H-like"/>
    <property type="match status" value="1"/>
</dbReference>
<keyword evidence="5" id="KW-0539">Nucleus</keyword>
<evidence type="ECO:0000256" key="5">
    <source>
        <dbReference type="ARBA" id="ARBA00023242"/>
    </source>
</evidence>
<gene>
    <name evidence="6" type="ORF">F7725_017631</name>
</gene>
<proteinExistence type="predicted"/>
<dbReference type="InterPro" id="IPR052035">
    <property type="entry name" value="ZnF_BED_domain_contain"/>
</dbReference>
<name>A0A7J5Z980_DISMA</name>
<keyword evidence="4" id="KW-0862">Zinc</keyword>
<dbReference type="GO" id="GO:0008270">
    <property type="term" value="F:zinc ion binding"/>
    <property type="evidence" value="ECO:0007669"/>
    <property type="project" value="UniProtKB-KW"/>
</dbReference>
<evidence type="ECO:0000256" key="2">
    <source>
        <dbReference type="ARBA" id="ARBA00022723"/>
    </source>
</evidence>
<organism evidence="6 7">
    <name type="scientific">Dissostichus mawsoni</name>
    <name type="common">Antarctic cod</name>
    <dbReference type="NCBI Taxonomy" id="36200"/>
    <lineage>
        <taxon>Eukaryota</taxon>
        <taxon>Metazoa</taxon>
        <taxon>Chordata</taxon>
        <taxon>Craniata</taxon>
        <taxon>Vertebrata</taxon>
        <taxon>Euteleostomi</taxon>
        <taxon>Actinopterygii</taxon>
        <taxon>Neopterygii</taxon>
        <taxon>Teleostei</taxon>
        <taxon>Neoteleostei</taxon>
        <taxon>Acanthomorphata</taxon>
        <taxon>Eupercaria</taxon>
        <taxon>Perciformes</taxon>
        <taxon>Notothenioidei</taxon>
        <taxon>Nototheniidae</taxon>
        <taxon>Dissostichus</taxon>
    </lineage>
</organism>
<comment type="subcellular location">
    <subcellularLocation>
        <location evidence="1">Nucleus</location>
    </subcellularLocation>
</comment>
<keyword evidence="3" id="KW-0863">Zinc-finger</keyword>
<keyword evidence="7" id="KW-1185">Reference proteome</keyword>
<keyword evidence="2" id="KW-0479">Metal-binding</keyword>
<sequence length="373" mass="42825">MFLNNPIDNVSQEAAATASTQDNVRRSQTAMASPFSIAKRGIMTQDQKATCHRAVAKYIVKDMQPFSTVESSWFRYDHYITVTLHYINQGQLKQKVLKTQAVYESQSGPVVAEQIDEVLAEFGAKQKVVAITVDNTPNMDVAVRQRQTIKLGCFAHTLNLGAQKVYNVQAIPKSSIIKTIFKEKQRLLGLPDHSVILMEKPAGILFISWWRDLWSNILQYKQHSWTRTHLTIKEEYSTFVATVKEKVWGDLSKRYQDHDIMAFLEEATLMDPRFKGKLSTDEVWERLKAAALREMLGEEDAVPVEAQERHVVKKPRVSALEELFAEDDKELRRSLIQQQKTAPTILENIRNELSVYRGLLPIPTSEDPAHWWW</sequence>
<evidence type="ECO:0000256" key="3">
    <source>
        <dbReference type="ARBA" id="ARBA00022771"/>
    </source>
</evidence>
<evidence type="ECO:0000256" key="1">
    <source>
        <dbReference type="ARBA" id="ARBA00004123"/>
    </source>
</evidence>
<accession>A0A7J5Z980</accession>
<dbReference type="Proteomes" id="UP000518266">
    <property type="component" value="Unassembled WGS sequence"/>
</dbReference>
<evidence type="ECO:0000313" key="6">
    <source>
        <dbReference type="EMBL" id="KAF3856908.1"/>
    </source>
</evidence>
<dbReference type="EMBL" id="JAAKFY010000006">
    <property type="protein sequence ID" value="KAF3856908.1"/>
    <property type="molecule type" value="Genomic_DNA"/>
</dbReference>
<evidence type="ECO:0000256" key="4">
    <source>
        <dbReference type="ARBA" id="ARBA00022833"/>
    </source>
</evidence>
<dbReference type="OrthoDB" id="10050977at2759"/>
<dbReference type="InterPro" id="IPR012337">
    <property type="entry name" value="RNaseH-like_sf"/>
</dbReference>
<dbReference type="GO" id="GO:0005634">
    <property type="term" value="C:nucleus"/>
    <property type="evidence" value="ECO:0007669"/>
    <property type="project" value="UniProtKB-SubCell"/>
</dbReference>
<evidence type="ECO:0000313" key="7">
    <source>
        <dbReference type="Proteomes" id="UP000518266"/>
    </source>
</evidence>
<dbReference type="PANTHER" id="PTHR46481">
    <property type="entry name" value="ZINC FINGER BED DOMAIN-CONTAINING PROTEIN 4"/>
    <property type="match status" value="1"/>
</dbReference>
<dbReference type="AlphaFoldDB" id="A0A7J5Z980"/>
<feature type="non-terminal residue" evidence="6">
    <location>
        <position position="1"/>
    </location>
</feature>
<comment type="caution">
    <text evidence="6">The sequence shown here is derived from an EMBL/GenBank/DDBJ whole genome shotgun (WGS) entry which is preliminary data.</text>
</comment>
<reference evidence="6 7" key="1">
    <citation type="submission" date="2020-03" db="EMBL/GenBank/DDBJ databases">
        <title>Dissostichus mawsoni Genome sequencing and assembly.</title>
        <authorList>
            <person name="Park H."/>
        </authorList>
    </citation>
    <scope>NUCLEOTIDE SEQUENCE [LARGE SCALE GENOMIC DNA]</scope>
    <source>
        <strain evidence="6">DM0001</strain>
        <tissue evidence="6">Muscle</tissue>
    </source>
</reference>
<dbReference type="SUPFAM" id="SSF140996">
    <property type="entry name" value="Hermes dimerisation domain"/>
    <property type="match status" value="1"/>
</dbReference>
<dbReference type="PANTHER" id="PTHR46481:SF10">
    <property type="entry name" value="ZINC FINGER BED DOMAIN-CONTAINING PROTEIN 39"/>
    <property type="match status" value="1"/>
</dbReference>